<keyword evidence="1" id="KW-1133">Transmembrane helix</keyword>
<organism evidence="2">
    <name type="scientific">mine drainage metagenome</name>
    <dbReference type="NCBI Taxonomy" id="410659"/>
    <lineage>
        <taxon>unclassified sequences</taxon>
        <taxon>metagenomes</taxon>
        <taxon>ecological metagenomes</taxon>
    </lineage>
</organism>
<evidence type="ECO:0000256" key="1">
    <source>
        <dbReference type="SAM" id="Phobius"/>
    </source>
</evidence>
<proteinExistence type="predicted"/>
<feature type="transmembrane region" description="Helical" evidence="1">
    <location>
        <begin position="7"/>
        <end position="28"/>
    </location>
</feature>
<comment type="caution">
    <text evidence="2">The sequence shown here is derived from an EMBL/GenBank/DDBJ whole genome shotgun (WGS) entry which is preliminary data.</text>
</comment>
<keyword evidence="1" id="KW-0472">Membrane</keyword>
<gene>
    <name evidence="2" type="ORF">CARN6_0656</name>
</gene>
<protein>
    <submittedName>
        <fullName evidence="2">Uncharacterized protein</fullName>
    </submittedName>
</protein>
<dbReference type="AlphaFoldDB" id="E6QJA8"/>
<reference evidence="2" key="1">
    <citation type="submission" date="2009-10" db="EMBL/GenBank/DDBJ databases">
        <title>Diversity of trophic interactions inside an arsenic-rich microbial ecosystem.</title>
        <authorList>
            <person name="Bertin P.N."/>
            <person name="Heinrich-Salmeron A."/>
            <person name="Pelletier E."/>
            <person name="Goulhen-Chollet F."/>
            <person name="Arsene-Ploetze F."/>
            <person name="Gallien S."/>
            <person name="Calteau A."/>
            <person name="Vallenet D."/>
            <person name="Casiot C."/>
            <person name="Chane-Woon-Ming B."/>
            <person name="Giloteaux L."/>
            <person name="Barakat M."/>
            <person name="Bonnefoy V."/>
            <person name="Bruneel O."/>
            <person name="Chandler M."/>
            <person name="Cleiss J."/>
            <person name="Duran R."/>
            <person name="Elbaz-Poulichet F."/>
            <person name="Fonknechten N."/>
            <person name="Lauga B."/>
            <person name="Mornico D."/>
            <person name="Ortet P."/>
            <person name="Schaeffer C."/>
            <person name="Siguier P."/>
            <person name="Alexander Thil Smith A."/>
            <person name="Van Dorsselaer A."/>
            <person name="Weissenbach J."/>
            <person name="Medigue C."/>
            <person name="Le Paslier D."/>
        </authorList>
    </citation>
    <scope>NUCLEOTIDE SEQUENCE</scope>
</reference>
<name>E6QJA8_9ZZZZ</name>
<accession>E6QJA8</accession>
<feature type="transmembrane region" description="Helical" evidence="1">
    <location>
        <begin position="48"/>
        <end position="71"/>
    </location>
</feature>
<dbReference type="EMBL" id="CABQ01000087">
    <property type="protein sequence ID" value="CBI07324.1"/>
    <property type="molecule type" value="Genomic_DNA"/>
</dbReference>
<keyword evidence="1" id="KW-0812">Transmembrane</keyword>
<sequence>MEGSGMIWLLAVLGIPIVVVLMLFFSAADDFWQIITFKIDFSRLFDDLAHVLAILVIGVLAELFSLFMLFAHFL</sequence>
<evidence type="ECO:0000313" key="2">
    <source>
        <dbReference type="EMBL" id="CBI07324.1"/>
    </source>
</evidence>